<dbReference type="InterPro" id="IPR056419">
    <property type="entry name" value="GAE_BBS1"/>
</dbReference>
<dbReference type="STRING" id="6313.A0A0K0CWM9"/>
<sequence>MPKSTIDNLEVLVFGTERGMVFVVDSQAFQVMAECQISGIPVQIVTYGVFDVEYRLFVSTRNGNIFCAKRTQTVKEKPIISCKTDIVSFNILNKIVAVATTDHMLFFYSFAGKCLNSITIGESIKGLEPFRYAPKQFEGILVLLENQCHLFQIRLYTHLHLLDIIKTERSLSWMKFGQFGREEGALIVGTNDGGLFVKLFRRKASLDERVDLAAPPKPYNIKLNIPKKSKIFIDQTMRERENVNQINQVAFAEMSASSADSISTDPNHSVEIAVTVNGFGPKFRLNVKLSCTTDTTISNCQKKTPFFTRKTPLYNLWLSMVFSPSIYRFEQTLIPVSILMPGHFYTFTTLVECLEQEKVSISVWVYHVKYDLLTFLANKLWF</sequence>
<evidence type="ECO:0000259" key="1">
    <source>
        <dbReference type="Pfam" id="PF14779"/>
    </source>
</evidence>
<dbReference type="PANTHER" id="PTHR20870">
    <property type="entry name" value="BARDET-BIEDL SYNDROME 1 PROTEIN"/>
    <property type="match status" value="1"/>
</dbReference>
<dbReference type="GO" id="GO:0061512">
    <property type="term" value="P:protein localization to cilium"/>
    <property type="evidence" value="ECO:0007669"/>
    <property type="project" value="TreeGrafter"/>
</dbReference>
<evidence type="ECO:0000313" key="4">
    <source>
        <dbReference type="WBParaSite" id="ACAC_0000187001-mRNA-1"/>
    </source>
</evidence>
<feature type="domain" description="Bardet-Biedl syndrome 1 protein GAE" evidence="2">
    <location>
        <begin position="310"/>
        <end position="371"/>
    </location>
</feature>
<dbReference type="GO" id="GO:0005813">
    <property type="term" value="C:centrosome"/>
    <property type="evidence" value="ECO:0007669"/>
    <property type="project" value="TreeGrafter"/>
</dbReference>
<dbReference type="GO" id="GO:0005113">
    <property type="term" value="F:patched binding"/>
    <property type="evidence" value="ECO:0007669"/>
    <property type="project" value="TreeGrafter"/>
</dbReference>
<evidence type="ECO:0000259" key="2">
    <source>
        <dbReference type="Pfam" id="PF23304"/>
    </source>
</evidence>
<dbReference type="Pfam" id="PF14779">
    <property type="entry name" value="BBS1"/>
    <property type="match status" value="1"/>
</dbReference>
<dbReference type="GO" id="GO:0005930">
    <property type="term" value="C:axoneme"/>
    <property type="evidence" value="ECO:0007669"/>
    <property type="project" value="TreeGrafter"/>
</dbReference>
<dbReference type="GO" id="GO:0034464">
    <property type="term" value="C:BBSome"/>
    <property type="evidence" value="ECO:0007669"/>
    <property type="project" value="InterPro"/>
</dbReference>
<dbReference type="PANTHER" id="PTHR20870:SF0">
    <property type="entry name" value="BARDET-BIEDL SYNDROME 1 PROTEIN"/>
    <property type="match status" value="1"/>
</dbReference>
<evidence type="ECO:0000313" key="3">
    <source>
        <dbReference type="Proteomes" id="UP000035642"/>
    </source>
</evidence>
<feature type="domain" description="Bardet-Biedl syndrome 1 N-terminal" evidence="1">
    <location>
        <begin position="7"/>
        <end position="68"/>
    </location>
</feature>
<dbReference type="InterPro" id="IPR036322">
    <property type="entry name" value="WD40_repeat_dom_sf"/>
</dbReference>
<protein>
    <submittedName>
        <fullName evidence="4">BBS1 domain-containing protein</fullName>
    </submittedName>
</protein>
<dbReference type="AlphaFoldDB" id="A0A0K0CWM9"/>
<reference evidence="3" key="1">
    <citation type="submission" date="2012-09" db="EMBL/GenBank/DDBJ databases">
        <authorList>
            <person name="Martin A.A."/>
        </authorList>
    </citation>
    <scope>NUCLEOTIDE SEQUENCE</scope>
</reference>
<dbReference type="Pfam" id="PF23304">
    <property type="entry name" value="GAE_BBS1"/>
    <property type="match status" value="1"/>
</dbReference>
<organism evidence="3 4">
    <name type="scientific">Angiostrongylus cantonensis</name>
    <name type="common">Rat lungworm</name>
    <dbReference type="NCBI Taxonomy" id="6313"/>
    <lineage>
        <taxon>Eukaryota</taxon>
        <taxon>Metazoa</taxon>
        <taxon>Ecdysozoa</taxon>
        <taxon>Nematoda</taxon>
        <taxon>Chromadorea</taxon>
        <taxon>Rhabditida</taxon>
        <taxon>Rhabditina</taxon>
        <taxon>Rhabditomorpha</taxon>
        <taxon>Strongyloidea</taxon>
        <taxon>Metastrongylidae</taxon>
        <taxon>Angiostrongylus</taxon>
    </lineage>
</organism>
<dbReference type="InterPro" id="IPR028784">
    <property type="entry name" value="BBS1"/>
</dbReference>
<accession>A0A0K0CWM9</accession>
<reference evidence="4" key="2">
    <citation type="submission" date="2017-02" db="UniProtKB">
        <authorList>
            <consortium name="WormBaseParasite"/>
        </authorList>
    </citation>
    <scope>IDENTIFICATION</scope>
</reference>
<dbReference type="InterPro" id="IPR032728">
    <property type="entry name" value="BBS1_N"/>
</dbReference>
<keyword evidence="3" id="KW-1185">Reference proteome</keyword>
<dbReference type="Proteomes" id="UP000035642">
    <property type="component" value="Unassembled WGS sequence"/>
</dbReference>
<dbReference type="SUPFAM" id="SSF50978">
    <property type="entry name" value="WD40 repeat-like"/>
    <property type="match status" value="1"/>
</dbReference>
<dbReference type="WBParaSite" id="ACAC_0000187001-mRNA-1">
    <property type="protein sequence ID" value="ACAC_0000187001-mRNA-1"/>
    <property type="gene ID" value="ACAC_0000187001"/>
</dbReference>
<name>A0A0K0CWM9_ANGCA</name>
<dbReference type="GO" id="GO:1905515">
    <property type="term" value="P:non-motile cilium assembly"/>
    <property type="evidence" value="ECO:0007669"/>
    <property type="project" value="InterPro"/>
</dbReference>
<dbReference type="GO" id="GO:0005119">
    <property type="term" value="F:smoothened binding"/>
    <property type="evidence" value="ECO:0007669"/>
    <property type="project" value="TreeGrafter"/>
</dbReference>
<proteinExistence type="predicted"/>